<sequence>MCTAINSYAASANPENEIDTQAFVSEIVNAAQYDHFIMSKELHYYGLTAFYRAEQFDQDGAKGIFFKAARGPNPTHYYLIKTLLDCEKRTELSTLYVYGDDGKLIETGDDEKNTIEDDPLMQKICSLI</sequence>
<evidence type="ECO:0000313" key="2">
    <source>
        <dbReference type="Proteomes" id="UP000294963"/>
    </source>
</evidence>
<name>A0A4R1XLP8_ACICA</name>
<organism evidence="1 2">
    <name type="scientific">Acinetobacter calcoaceticus</name>
    <dbReference type="NCBI Taxonomy" id="471"/>
    <lineage>
        <taxon>Bacteria</taxon>
        <taxon>Pseudomonadati</taxon>
        <taxon>Pseudomonadota</taxon>
        <taxon>Gammaproteobacteria</taxon>
        <taxon>Moraxellales</taxon>
        <taxon>Moraxellaceae</taxon>
        <taxon>Acinetobacter</taxon>
        <taxon>Acinetobacter calcoaceticus/baumannii complex</taxon>
    </lineage>
</organism>
<gene>
    <name evidence="1" type="ORF">EC844_11715</name>
</gene>
<evidence type="ECO:0000313" key="1">
    <source>
        <dbReference type="EMBL" id="TCM64456.1"/>
    </source>
</evidence>
<dbReference type="AlphaFoldDB" id="A0A4R1XLP8"/>
<dbReference type="Proteomes" id="UP000294963">
    <property type="component" value="Unassembled WGS sequence"/>
</dbReference>
<protein>
    <submittedName>
        <fullName evidence="1">Uncharacterized protein</fullName>
    </submittedName>
</protein>
<reference evidence="1 2" key="1">
    <citation type="submission" date="2019-03" db="EMBL/GenBank/DDBJ databases">
        <title>Genomic analyses of the natural microbiome of Caenorhabditis elegans.</title>
        <authorList>
            <person name="Samuel B."/>
        </authorList>
    </citation>
    <scope>NUCLEOTIDE SEQUENCE [LARGE SCALE GENOMIC DNA]</scope>
    <source>
        <strain evidence="1 2">JUb89</strain>
    </source>
</reference>
<proteinExistence type="predicted"/>
<keyword evidence="2" id="KW-1185">Reference proteome</keyword>
<dbReference type="EMBL" id="SLVJ01000017">
    <property type="protein sequence ID" value="TCM64456.1"/>
    <property type="molecule type" value="Genomic_DNA"/>
</dbReference>
<accession>A0A4R1XLP8</accession>
<comment type="caution">
    <text evidence="1">The sequence shown here is derived from an EMBL/GenBank/DDBJ whole genome shotgun (WGS) entry which is preliminary data.</text>
</comment>